<dbReference type="EMBL" id="BAAATJ010000002">
    <property type="protein sequence ID" value="GAA2385521.1"/>
    <property type="molecule type" value="Genomic_DNA"/>
</dbReference>
<dbReference type="InterPro" id="IPR018060">
    <property type="entry name" value="HTH_AraC"/>
</dbReference>
<organism evidence="5 6">
    <name type="scientific">Streptomyces glaucosporus</name>
    <dbReference type="NCBI Taxonomy" id="284044"/>
    <lineage>
        <taxon>Bacteria</taxon>
        <taxon>Bacillati</taxon>
        <taxon>Actinomycetota</taxon>
        <taxon>Actinomycetes</taxon>
        <taxon>Kitasatosporales</taxon>
        <taxon>Streptomycetaceae</taxon>
        <taxon>Streptomyces</taxon>
    </lineage>
</organism>
<evidence type="ECO:0000256" key="1">
    <source>
        <dbReference type="ARBA" id="ARBA00023015"/>
    </source>
</evidence>
<dbReference type="SMART" id="SM00342">
    <property type="entry name" value="HTH_ARAC"/>
    <property type="match status" value="1"/>
</dbReference>
<sequence>METVFDTAALPVRDRVGAWVEVTALALVTTEFKVTHPSAFGARLRATTLGAVQVTRMSYGPLVSRRTPALIRRSDPEHYQVALVRSGRQGIEQARNRARLGPGDIVLYDSSRPFDAPVEAGRGMSESVLLQFPKRLLPLPESKAARLLAVPLPGTRGVGRVLTRFVDTLTDESAGCTAHDRARLGHTALDLVTAVLAHHLDDTAAVPSRSPRHALFLRMTAFIDQNLHDPGLGPAAVATAHQISLRYVHRIFQEHGTSVGAHIRQRRLDRCRRDLADPALRHLTVHAIAARWGFTRPADFSRVFRAATGMPPGRYRESACPAAVAAPVS</sequence>
<dbReference type="PANTHER" id="PTHR46796:SF6">
    <property type="entry name" value="ARAC SUBFAMILY"/>
    <property type="match status" value="1"/>
</dbReference>
<keyword evidence="2" id="KW-0238">DNA-binding</keyword>
<keyword evidence="3" id="KW-0804">Transcription</keyword>
<dbReference type="InterPro" id="IPR035418">
    <property type="entry name" value="AraC-bd_2"/>
</dbReference>
<dbReference type="PANTHER" id="PTHR46796">
    <property type="entry name" value="HTH-TYPE TRANSCRIPTIONAL ACTIVATOR RHAS-RELATED"/>
    <property type="match status" value="1"/>
</dbReference>
<dbReference type="InterPro" id="IPR009057">
    <property type="entry name" value="Homeodomain-like_sf"/>
</dbReference>
<dbReference type="InterPro" id="IPR050204">
    <property type="entry name" value="AraC_XylS_family_regulators"/>
</dbReference>
<name>A0ABN3HRM4_9ACTN</name>
<evidence type="ECO:0000313" key="6">
    <source>
        <dbReference type="Proteomes" id="UP001500058"/>
    </source>
</evidence>
<comment type="caution">
    <text evidence="5">The sequence shown here is derived from an EMBL/GenBank/DDBJ whole genome shotgun (WGS) entry which is preliminary data.</text>
</comment>
<dbReference type="Pfam" id="PF12833">
    <property type="entry name" value="HTH_18"/>
    <property type="match status" value="1"/>
</dbReference>
<reference evidence="5 6" key="1">
    <citation type="journal article" date="2019" name="Int. J. Syst. Evol. Microbiol.">
        <title>The Global Catalogue of Microorganisms (GCM) 10K type strain sequencing project: providing services to taxonomists for standard genome sequencing and annotation.</title>
        <authorList>
            <consortium name="The Broad Institute Genomics Platform"/>
            <consortium name="The Broad Institute Genome Sequencing Center for Infectious Disease"/>
            <person name="Wu L."/>
            <person name="Ma J."/>
        </authorList>
    </citation>
    <scope>NUCLEOTIDE SEQUENCE [LARGE SCALE GENOMIC DNA]</scope>
    <source>
        <strain evidence="5 6">JCM 6921</strain>
    </source>
</reference>
<protein>
    <submittedName>
        <fullName evidence="5">Helix-turn-helix domain-containing protein</fullName>
    </submittedName>
</protein>
<dbReference type="Gene3D" id="1.10.10.60">
    <property type="entry name" value="Homeodomain-like"/>
    <property type="match status" value="1"/>
</dbReference>
<evidence type="ECO:0000256" key="3">
    <source>
        <dbReference type="ARBA" id="ARBA00023163"/>
    </source>
</evidence>
<dbReference type="PROSITE" id="PS01124">
    <property type="entry name" value="HTH_ARAC_FAMILY_2"/>
    <property type="match status" value="1"/>
</dbReference>
<proteinExistence type="predicted"/>
<dbReference type="Proteomes" id="UP001500058">
    <property type="component" value="Unassembled WGS sequence"/>
</dbReference>
<dbReference type="RefSeq" id="WP_344629140.1">
    <property type="nucleotide sequence ID" value="NZ_BAAATJ010000002.1"/>
</dbReference>
<dbReference type="SUPFAM" id="SSF46689">
    <property type="entry name" value="Homeodomain-like"/>
    <property type="match status" value="1"/>
</dbReference>
<evidence type="ECO:0000313" key="5">
    <source>
        <dbReference type="EMBL" id="GAA2385521.1"/>
    </source>
</evidence>
<gene>
    <name evidence="5" type="ORF">GCM10010420_05060</name>
</gene>
<keyword evidence="6" id="KW-1185">Reference proteome</keyword>
<evidence type="ECO:0000256" key="2">
    <source>
        <dbReference type="ARBA" id="ARBA00023125"/>
    </source>
</evidence>
<evidence type="ECO:0000259" key="4">
    <source>
        <dbReference type="PROSITE" id="PS01124"/>
    </source>
</evidence>
<keyword evidence="1" id="KW-0805">Transcription regulation</keyword>
<feature type="domain" description="HTH araC/xylS-type" evidence="4">
    <location>
        <begin position="217"/>
        <end position="318"/>
    </location>
</feature>
<dbReference type="Pfam" id="PF14525">
    <property type="entry name" value="AraC_binding_2"/>
    <property type="match status" value="1"/>
</dbReference>
<accession>A0ABN3HRM4</accession>